<keyword evidence="2" id="KW-1185">Reference proteome</keyword>
<evidence type="ECO:0008006" key="3">
    <source>
        <dbReference type="Google" id="ProtNLM"/>
    </source>
</evidence>
<reference evidence="1 2" key="1">
    <citation type="journal article" date="2016" name="Nat. Microbiol.">
        <title>The Mouse Intestinal Bacterial Collection (miBC) provides host-specific insight into cultured diversity and functional potential of the gut microbiota.</title>
        <authorList>
            <person name="Lagkouvardos I."/>
            <person name="Pukall R."/>
            <person name="Abt B."/>
            <person name="Foesel B.U."/>
            <person name="Meier-Kolthoff J.P."/>
            <person name="Kumar N."/>
            <person name="Bresciani A."/>
            <person name="Martinez I."/>
            <person name="Just S."/>
            <person name="Ziegler C."/>
            <person name="Brugiroux S."/>
            <person name="Garzetti D."/>
            <person name="Wenning M."/>
            <person name="Bui T.P."/>
            <person name="Wang J."/>
            <person name="Hugenholtz F."/>
            <person name="Plugge C.M."/>
            <person name="Peterson D.A."/>
            <person name="Hornef M.W."/>
            <person name="Baines J.F."/>
            <person name="Smidt H."/>
            <person name="Walter J."/>
            <person name="Kristiansen K."/>
            <person name="Nielsen H.B."/>
            <person name="Haller D."/>
            <person name="Overmann J."/>
            <person name="Stecher B."/>
            <person name="Clavel T."/>
        </authorList>
    </citation>
    <scope>NUCLEOTIDE SEQUENCE [LARGE SCALE GENOMIC DNA]</scope>
    <source>
        <strain evidence="1 2">DSM 28560</strain>
    </source>
</reference>
<name>A0A4R4FHC9_9FIRM</name>
<organism evidence="1 2">
    <name type="scientific">Extibacter muris</name>
    <dbReference type="NCBI Taxonomy" id="1796622"/>
    <lineage>
        <taxon>Bacteria</taxon>
        <taxon>Bacillati</taxon>
        <taxon>Bacillota</taxon>
        <taxon>Clostridia</taxon>
        <taxon>Lachnospirales</taxon>
        <taxon>Lachnospiraceae</taxon>
        <taxon>Extibacter</taxon>
    </lineage>
</organism>
<dbReference type="AlphaFoldDB" id="A0A4R4FHC9"/>
<accession>A0A4R4FHC9</accession>
<proteinExistence type="predicted"/>
<dbReference type="RefSeq" id="WP_132275140.1">
    <property type="nucleotide sequence ID" value="NZ_JAOBST010000003.1"/>
</dbReference>
<evidence type="ECO:0000313" key="1">
    <source>
        <dbReference type="EMBL" id="TDA23087.1"/>
    </source>
</evidence>
<sequence>MLKIAGGLLLIAGTTLMGLRAASGIQDEYRQMQYLQQIIYMLQSEIRYSRAYLGEAFLHIKEQVREPYAGWLAQMSRSMDKREGGMFSDIWEKETEAYLSASGLPQEERGRLAALGGRLGAADMDMQIKTLELYQEQLAVSMSEKREGMRTKMRLCRCLGVMSGIFLTVLLV</sequence>
<dbReference type="PIRSF" id="PIRSF021435">
    <property type="entry name" value="SpoIIIAB"/>
    <property type="match status" value="1"/>
</dbReference>
<dbReference type="Proteomes" id="UP000295710">
    <property type="component" value="Unassembled WGS sequence"/>
</dbReference>
<comment type="caution">
    <text evidence="1">The sequence shown here is derived from an EMBL/GenBank/DDBJ whole genome shotgun (WGS) entry which is preliminary data.</text>
</comment>
<protein>
    <recommendedName>
        <fullName evidence="3">Stage III sporulation protein AB</fullName>
    </recommendedName>
</protein>
<gene>
    <name evidence="1" type="ORF">E1963_03110</name>
</gene>
<dbReference type="Pfam" id="PF09548">
    <property type="entry name" value="Spore_III_AB"/>
    <property type="match status" value="1"/>
</dbReference>
<dbReference type="EMBL" id="SMMX01000002">
    <property type="protein sequence ID" value="TDA23087.1"/>
    <property type="molecule type" value="Genomic_DNA"/>
</dbReference>
<dbReference type="InterPro" id="IPR014198">
    <property type="entry name" value="Spore_III_AB"/>
</dbReference>
<evidence type="ECO:0000313" key="2">
    <source>
        <dbReference type="Proteomes" id="UP000295710"/>
    </source>
</evidence>